<feature type="region of interest" description="Disordered" evidence="3">
    <location>
        <begin position="182"/>
        <end position="331"/>
    </location>
</feature>
<keyword evidence="1 2" id="KW-0694">RNA-binding</keyword>
<dbReference type="Pfam" id="PF00076">
    <property type="entry name" value="RRM_1"/>
    <property type="match status" value="1"/>
</dbReference>
<gene>
    <name evidence="5" type="ORF">BDA99DRAFT_504673</name>
</gene>
<feature type="compositionally biased region" description="Basic and acidic residues" evidence="3">
    <location>
        <begin position="56"/>
        <end position="81"/>
    </location>
</feature>
<dbReference type="SUPFAM" id="SSF54928">
    <property type="entry name" value="RNA-binding domain, RBD"/>
    <property type="match status" value="1"/>
</dbReference>
<feature type="region of interest" description="Disordered" evidence="3">
    <location>
        <begin position="1"/>
        <end position="84"/>
    </location>
</feature>
<name>A0AAD5K3G2_9FUNG</name>
<feature type="compositionally biased region" description="Basic and acidic residues" evidence="3">
    <location>
        <begin position="298"/>
        <end position="316"/>
    </location>
</feature>
<dbReference type="GO" id="GO:0003723">
    <property type="term" value="F:RNA binding"/>
    <property type="evidence" value="ECO:0007669"/>
    <property type="project" value="UniProtKB-UniRule"/>
</dbReference>
<evidence type="ECO:0000313" key="5">
    <source>
        <dbReference type="EMBL" id="KAI9268029.1"/>
    </source>
</evidence>
<reference evidence="5" key="2">
    <citation type="submission" date="2023-02" db="EMBL/GenBank/DDBJ databases">
        <authorList>
            <consortium name="DOE Joint Genome Institute"/>
            <person name="Mondo S.J."/>
            <person name="Chang Y."/>
            <person name="Wang Y."/>
            <person name="Ahrendt S."/>
            <person name="Andreopoulos W."/>
            <person name="Barry K."/>
            <person name="Beard J."/>
            <person name="Benny G.L."/>
            <person name="Blankenship S."/>
            <person name="Bonito G."/>
            <person name="Cuomo C."/>
            <person name="Desiro A."/>
            <person name="Gervers K.A."/>
            <person name="Hundley H."/>
            <person name="Kuo A."/>
            <person name="LaButti K."/>
            <person name="Lang B.F."/>
            <person name="Lipzen A."/>
            <person name="O'Donnell K."/>
            <person name="Pangilinan J."/>
            <person name="Reynolds N."/>
            <person name="Sandor L."/>
            <person name="Smith M.W."/>
            <person name="Tsang A."/>
            <person name="Grigoriev I.V."/>
            <person name="Stajich J.E."/>
            <person name="Spatafora J.W."/>
        </authorList>
    </citation>
    <scope>NUCLEOTIDE SEQUENCE</scope>
    <source>
        <strain evidence="5">RSA 2281</strain>
    </source>
</reference>
<keyword evidence="6" id="KW-1185">Reference proteome</keyword>
<dbReference type="EMBL" id="JAIXMP010000009">
    <property type="protein sequence ID" value="KAI9268029.1"/>
    <property type="molecule type" value="Genomic_DNA"/>
</dbReference>
<accession>A0AAD5K3G2</accession>
<organism evidence="5 6">
    <name type="scientific">Phascolomyces articulosus</name>
    <dbReference type="NCBI Taxonomy" id="60185"/>
    <lineage>
        <taxon>Eukaryota</taxon>
        <taxon>Fungi</taxon>
        <taxon>Fungi incertae sedis</taxon>
        <taxon>Mucoromycota</taxon>
        <taxon>Mucoromycotina</taxon>
        <taxon>Mucoromycetes</taxon>
        <taxon>Mucorales</taxon>
        <taxon>Lichtheimiaceae</taxon>
        <taxon>Phascolomyces</taxon>
    </lineage>
</organism>
<feature type="domain" description="RRM" evidence="4">
    <location>
        <begin position="94"/>
        <end position="162"/>
    </location>
</feature>
<evidence type="ECO:0000313" key="6">
    <source>
        <dbReference type="Proteomes" id="UP001209540"/>
    </source>
</evidence>
<feature type="compositionally biased region" description="Basic and acidic residues" evidence="3">
    <location>
        <begin position="248"/>
        <end position="265"/>
    </location>
</feature>
<sequence length="331" mass="36018">MSLSDFLADDNGSGSWADEMASLPSALKEDDGFGSRGGDRFGRDRDFELPRGPARGGDRGGSEGGFERRERFSAPRPDRFTARAPVELPTEPPFTAHIANLSFDANEDDLADFFGQMKIANIRILRDRDERSKGFGYVEFEDLESLKGALELTGEAAGGSHIHGLNAIHNSLTNPNFAYLAKERPERAPRQPDRTDVSSWRRETPVELPERRGGNREGGFRGGRGGREGGGFNDRRGGDNSWSGGAFAKRDNRFGGRDAPAERPRLNLKPRSADLPSSGGSNQQASNKPNPFGAAKPVDTESVLKKVEDKLKKTTLDDQPVESSSSSGQEP</sequence>
<dbReference type="PANTHER" id="PTHR23236">
    <property type="entry name" value="EUKARYOTIC TRANSLATION INITIATION FACTOR 4B/4H"/>
    <property type="match status" value="1"/>
</dbReference>
<dbReference type="SMART" id="SM00360">
    <property type="entry name" value="RRM"/>
    <property type="match status" value="1"/>
</dbReference>
<evidence type="ECO:0000256" key="1">
    <source>
        <dbReference type="ARBA" id="ARBA00022884"/>
    </source>
</evidence>
<dbReference type="InterPro" id="IPR000504">
    <property type="entry name" value="RRM_dom"/>
</dbReference>
<evidence type="ECO:0000256" key="3">
    <source>
        <dbReference type="SAM" id="MobiDB-lite"/>
    </source>
</evidence>
<protein>
    <recommendedName>
        <fullName evidence="4">RRM domain-containing protein</fullName>
    </recommendedName>
</protein>
<dbReference type="PANTHER" id="PTHR23236:SF11">
    <property type="entry name" value="EUKARYOTIC TRANSLATION INITIATION FACTOR 4H"/>
    <property type="match status" value="1"/>
</dbReference>
<feature type="compositionally biased region" description="Basic and acidic residues" evidence="3">
    <location>
        <begin position="182"/>
        <end position="219"/>
    </location>
</feature>
<feature type="compositionally biased region" description="Polar residues" evidence="3">
    <location>
        <begin position="321"/>
        <end position="331"/>
    </location>
</feature>
<proteinExistence type="predicted"/>
<dbReference type="Gene3D" id="3.30.70.330">
    <property type="match status" value="1"/>
</dbReference>
<dbReference type="PROSITE" id="PS50102">
    <property type="entry name" value="RRM"/>
    <property type="match status" value="1"/>
</dbReference>
<feature type="compositionally biased region" description="Basic and acidic residues" evidence="3">
    <location>
        <begin position="27"/>
        <end position="49"/>
    </location>
</feature>
<dbReference type="InterPro" id="IPR035979">
    <property type="entry name" value="RBD_domain_sf"/>
</dbReference>
<dbReference type="InterPro" id="IPR012677">
    <property type="entry name" value="Nucleotide-bd_a/b_plait_sf"/>
</dbReference>
<comment type="caution">
    <text evidence="5">The sequence shown here is derived from an EMBL/GenBank/DDBJ whole genome shotgun (WGS) entry which is preliminary data.</text>
</comment>
<evidence type="ECO:0000256" key="2">
    <source>
        <dbReference type="PROSITE-ProRule" id="PRU00176"/>
    </source>
</evidence>
<dbReference type="Proteomes" id="UP001209540">
    <property type="component" value="Unassembled WGS sequence"/>
</dbReference>
<dbReference type="AlphaFoldDB" id="A0AAD5K3G2"/>
<feature type="compositionally biased region" description="Polar residues" evidence="3">
    <location>
        <begin position="278"/>
        <end position="289"/>
    </location>
</feature>
<evidence type="ECO:0000259" key="4">
    <source>
        <dbReference type="PROSITE" id="PS50102"/>
    </source>
</evidence>
<reference evidence="5" key="1">
    <citation type="journal article" date="2022" name="IScience">
        <title>Evolution of zygomycete secretomes and the origins of terrestrial fungal ecologies.</title>
        <authorList>
            <person name="Chang Y."/>
            <person name="Wang Y."/>
            <person name="Mondo S."/>
            <person name="Ahrendt S."/>
            <person name="Andreopoulos W."/>
            <person name="Barry K."/>
            <person name="Beard J."/>
            <person name="Benny G.L."/>
            <person name="Blankenship S."/>
            <person name="Bonito G."/>
            <person name="Cuomo C."/>
            <person name="Desiro A."/>
            <person name="Gervers K.A."/>
            <person name="Hundley H."/>
            <person name="Kuo A."/>
            <person name="LaButti K."/>
            <person name="Lang B.F."/>
            <person name="Lipzen A."/>
            <person name="O'Donnell K."/>
            <person name="Pangilinan J."/>
            <person name="Reynolds N."/>
            <person name="Sandor L."/>
            <person name="Smith M.E."/>
            <person name="Tsang A."/>
            <person name="Grigoriev I.V."/>
            <person name="Stajich J.E."/>
            <person name="Spatafora J.W."/>
        </authorList>
    </citation>
    <scope>NUCLEOTIDE SEQUENCE</scope>
    <source>
        <strain evidence="5">RSA 2281</strain>
    </source>
</reference>
<feature type="compositionally biased region" description="Gly residues" evidence="3">
    <location>
        <begin position="220"/>
        <end position="232"/>
    </location>
</feature>